<dbReference type="PANTHER" id="PTHR11610">
    <property type="entry name" value="LIPASE"/>
    <property type="match status" value="1"/>
</dbReference>
<dbReference type="Pfam" id="PF00151">
    <property type="entry name" value="Lipase"/>
    <property type="match status" value="1"/>
</dbReference>
<name>A0A1B6ENR5_9HEMI</name>
<protein>
    <recommendedName>
        <fullName evidence="6">Lipase domain-containing protein</fullName>
    </recommendedName>
</protein>
<reference evidence="7" key="1">
    <citation type="submission" date="2015-11" db="EMBL/GenBank/DDBJ databases">
        <title>De novo transcriptome assembly of four potential Pierce s Disease insect vectors from Arizona vineyards.</title>
        <authorList>
            <person name="Tassone E.E."/>
        </authorList>
    </citation>
    <scope>NUCLEOTIDE SEQUENCE</scope>
</reference>
<evidence type="ECO:0000256" key="3">
    <source>
        <dbReference type="ARBA" id="ARBA00022525"/>
    </source>
</evidence>
<feature type="non-terminal residue" evidence="7">
    <location>
        <position position="1"/>
    </location>
</feature>
<dbReference type="PANTHER" id="PTHR11610:SF177">
    <property type="entry name" value="IP13478P-RELATED"/>
    <property type="match status" value="1"/>
</dbReference>
<evidence type="ECO:0000259" key="6">
    <source>
        <dbReference type="Pfam" id="PF00151"/>
    </source>
</evidence>
<dbReference type="GO" id="GO:0005615">
    <property type="term" value="C:extracellular space"/>
    <property type="evidence" value="ECO:0007669"/>
    <property type="project" value="TreeGrafter"/>
</dbReference>
<evidence type="ECO:0000256" key="4">
    <source>
        <dbReference type="RuleBase" id="RU004262"/>
    </source>
</evidence>
<feature type="signal peptide" evidence="5">
    <location>
        <begin position="1"/>
        <end position="21"/>
    </location>
</feature>
<proteinExistence type="inferred from homology"/>
<evidence type="ECO:0000256" key="5">
    <source>
        <dbReference type="SAM" id="SignalP"/>
    </source>
</evidence>
<dbReference type="InterPro" id="IPR013818">
    <property type="entry name" value="Lipase"/>
</dbReference>
<organism evidence="7">
    <name type="scientific">Cuerna arida</name>
    <dbReference type="NCBI Taxonomy" id="1464854"/>
    <lineage>
        <taxon>Eukaryota</taxon>
        <taxon>Metazoa</taxon>
        <taxon>Ecdysozoa</taxon>
        <taxon>Arthropoda</taxon>
        <taxon>Hexapoda</taxon>
        <taxon>Insecta</taxon>
        <taxon>Pterygota</taxon>
        <taxon>Neoptera</taxon>
        <taxon>Paraneoptera</taxon>
        <taxon>Hemiptera</taxon>
        <taxon>Auchenorrhyncha</taxon>
        <taxon>Membracoidea</taxon>
        <taxon>Cicadellidae</taxon>
        <taxon>Cicadellinae</taxon>
        <taxon>Proconiini</taxon>
        <taxon>Cuerna</taxon>
    </lineage>
</organism>
<dbReference type="InterPro" id="IPR000734">
    <property type="entry name" value="TAG_lipase"/>
</dbReference>
<dbReference type="GO" id="GO:0017171">
    <property type="term" value="F:serine hydrolase activity"/>
    <property type="evidence" value="ECO:0007669"/>
    <property type="project" value="TreeGrafter"/>
</dbReference>
<dbReference type="InterPro" id="IPR029058">
    <property type="entry name" value="AB_hydrolase_fold"/>
</dbReference>
<gene>
    <name evidence="7" type="ORF">g.5491</name>
</gene>
<dbReference type="SUPFAM" id="SSF53474">
    <property type="entry name" value="alpha/beta-Hydrolases"/>
    <property type="match status" value="1"/>
</dbReference>
<feature type="chain" id="PRO_5008582360" description="Lipase domain-containing protein" evidence="5">
    <location>
        <begin position="22"/>
        <end position="185"/>
    </location>
</feature>
<dbReference type="Gene3D" id="3.40.50.1820">
    <property type="entry name" value="alpha/beta hydrolase"/>
    <property type="match status" value="1"/>
</dbReference>
<keyword evidence="3" id="KW-0964">Secreted</keyword>
<accession>A0A1B6ENR5</accession>
<dbReference type="AlphaFoldDB" id="A0A1B6ENR5"/>
<sequence>QLLKLLLLIARIAGHITQAVGGWTGTIIQPFTNYLFRQDGCPNAEGICPDSNITYFLYTRETQNSPHQLDPLNLDTIKKANFIQGVPLKVIIHGYTGNKDYSPNMELRPAYFKHGEYNILTVDWSPLAKEPCYWEAAHNVDAVAHCAAELLDLVYQTRSDVSINNTHIVGFSLGAHTAATLAANL</sequence>
<evidence type="ECO:0000256" key="2">
    <source>
        <dbReference type="ARBA" id="ARBA00010701"/>
    </source>
</evidence>
<comment type="subcellular location">
    <subcellularLocation>
        <location evidence="1">Secreted</location>
    </subcellularLocation>
</comment>
<dbReference type="GO" id="GO:0016042">
    <property type="term" value="P:lipid catabolic process"/>
    <property type="evidence" value="ECO:0007669"/>
    <property type="project" value="TreeGrafter"/>
</dbReference>
<dbReference type="EMBL" id="GECZ01030191">
    <property type="protein sequence ID" value="JAS39578.1"/>
    <property type="molecule type" value="Transcribed_RNA"/>
</dbReference>
<feature type="domain" description="Lipase" evidence="6">
    <location>
        <begin position="50"/>
        <end position="180"/>
    </location>
</feature>
<dbReference type="PRINTS" id="PR00821">
    <property type="entry name" value="TAGLIPASE"/>
</dbReference>
<evidence type="ECO:0000256" key="1">
    <source>
        <dbReference type="ARBA" id="ARBA00004613"/>
    </source>
</evidence>
<feature type="non-terminal residue" evidence="7">
    <location>
        <position position="185"/>
    </location>
</feature>
<evidence type="ECO:0000313" key="7">
    <source>
        <dbReference type="EMBL" id="JAS39578.1"/>
    </source>
</evidence>
<keyword evidence="5" id="KW-0732">Signal</keyword>
<dbReference type="GO" id="GO:0016298">
    <property type="term" value="F:lipase activity"/>
    <property type="evidence" value="ECO:0007669"/>
    <property type="project" value="InterPro"/>
</dbReference>
<comment type="similarity">
    <text evidence="2 4">Belongs to the AB hydrolase superfamily. Lipase family.</text>
</comment>